<evidence type="ECO:0000256" key="4">
    <source>
        <dbReference type="ARBA" id="ARBA00023136"/>
    </source>
</evidence>
<evidence type="ECO:0000256" key="1">
    <source>
        <dbReference type="ARBA" id="ARBA00004141"/>
    </source>
</evidence>
<keyword evidence="3 5" id="KW-1133">Transmembrane helix</keyword>
<evidence type="ECO:0000313" key="6">
    <source>
        <dbReference type="EMBL" id="QHX43219.1"/>
    </source>
</evidence>
<evidence type="ECO:0000256" key="2">
    <source>
        <dbReference type="ARBA" id="ARBA00022692"/>
    </source>
</evidence>
<dbReference type="Proteomes" id="UP000464374">
    <property type="component" value="Chromosome"/>
</dbReference>
<dbReference type="GO" id="GO:0009403">
    <property type="term" value="P:toxin biosynthetic process"/>
    <property type="evidence" value="ECO:0007669"/>
    <property type="project" value="InterPro"/>
</dbReference>
<dbReference type="KEGG" id="trz:GWP43_06915"/>
<keyword evidence="2 5" id="KW-0812">Transmembrane</keyword>
<sequence>MSINILDTVLLLFSIVVIIKVTIRGFIDEFFSMAAFLLAIAVAFWFYRPLSLHTKVSGLSPAAMKLIAFFMIFIVVFIAVKLLQLLISAVFNNEILNSLDHALGFFLGVFEAYIVLIIIIAILQLQPFFNVDELIAHSIVVRVLVPLPIDSDNVLQMIRSGI</sequence>
<evidence type="ECO:0000256" key="3">
    <source>
        <dbReference type="ARBA" id="ARBA00022989"/>
    </source>
</evidence>
<comment type="subcellular location">
    <subcellularLocation>
        <location evidence="1">Membrane</location>
        <topology evidence="1">Multi-pass membrane protein</topology>
    </subcellularLocation>
</comment>
<dbReference type="Pfam" id="PF02674">
    <property type="entry name" value="Colicin_V"/>
    <property type="match status" value="1"/>
</dbReference>
<proteinExistence type="predicted"/>
<dbReference type="GO" id="GO:0016020">
    <property type="term" value="C:membrane"/>
    <property type="evidence" value="ECO:0007669"/>
    <property type="project" value="UniProtKB-SubCell"/>
</dbReference>
<keyword evidence="4 5" id="KW-0472">Membrane</keyword>
<dbReference type="AlphaFoldDB" id="A0A6P1Y1L3"/>
<name>A0A6P1Y1L3_9SPIR</name>
<feature type="transmembrane region" description="Helical" evidence="5">
    <location>
        <begin position="67"/>
        <end position="91"/>
    </location>
</feature>
<organism evidence="6 7">
    <name type="scientific">Treponema vincentii</name>
    <dbReference type="NCBI Taxonomy" id="69710"/>
    <lineage>
        <taxon>Bacteria</taxon>
        <taxon>Pseudomonadati</taxon>
        <taxon>Spirochaetota</taxon>
        <taxon>Spirochaetia</taxon>
        <taxon>Spirochaetales</taxon>
        <taxon>Treponemataceae</taxon>
        <taxon>Treponema</taxon>
    </lineage>
</organism>
<feature type="transmembrane region" description="Helical" evidence="5">
    <location>
        <begin position="6"/>
        <end position="23"/>
    </location>
</feature>
<reference evidence="6 7" key="1">
    <citation type="submission" date="2020-01" db="EMBL/GenBank/DDBJ databases">
        <title>Complete genome sequence of a human oral phylogroup 1 Treponema sp. strain ATCC 700766, originally isolated from periodontitis dental plaque.</title>
        <authorList>
            <person name="Chan Y."/>
            <person name="Huo Y.-B."/>
            <person name="Yu X.-L."/>
            <person name="Zeng H."/>
            <person name="Leung W.-K."/>
            <person name="Watt R.M."/>
        </authorList>
    </citation>
    <scope>NUCLEOTIDE SEQUENCE [LARGE SCALE GENOMIC DNA]</scope>
    <source>
        <strain evidence="6 7">OMZ 804</strain>
    </source>
</reference>
<dbReference type="PANTHER" id="PTHR37306:SF1">
    <property type="entry name" value="COLICIN V PRODUCTION PROTEIN"/>
    <property type="match status" value="1"/>
</dbReference>
<evidence type="ECO:0000313" key="7">
    <source>
        <dbReference type="Proteomes" id="UP000464374"/>
    </source>
</evidence>
<protein>
    <submittedName>
        <fullName evidence="6">CvpA family protein</fullName>
    </submittedName>
</protein>
<dbReference type="PANTHER" id="PTHR37306">
    <property type="entry name" value="COLICIN V PRODUCTION PROTEIN"/>
    <property type="match status" value="1"/>
</dbReference>
<evidence type="ECO:0000256" key="5">
    <source>
        <dbReference type="SAM" id="Phobius"/>
    </source>
</evidence>
<feature type="transmembrane region" description="Helical" evidence="5">
    <location>
        <begin position="103"/>
        <end position="125"/>
    </location>
</feature>
<dbReference type="InterPro" id="IPR003825">
    <property type="entry name" value="Colicin-V_CvpA"/>
</dbReference>
<dbReference type="RefSeq" id="WP_162663548.1">
    <property type="nucleotide sequence ID" value="NZ_CP048020.1"/>
</dbReference>
<gene>
    <name evidence="6" type="ORF">GWP43_06915</name>
</gene>
<feature type="transmembrane region" description="Helical" evidence="5">
    <location>
        <begin position="30"/>
        <end position="47"/>
    </location>
</feature>
<dbReference type="EMBL" id="CP048020">
    <property type="protein sequence ID" value="QHX43219.1"/>
    <property type="molecule type" value="Genomic_DNA"/>
</dbReference>
<accession>A0A6P1Y1L3</accession>